<dbReference type="InterPro" id="IPR050902">
    <property type="entry name" value="ABC_Transporter_SBP"/>
</dbReference>
<evidence type="ECO:0000313" key="4">
    <source>
        <dbReference type="Proteomes" id="UP001205919"/>
    </source>
</evidence>
<dbReference type="PANTHER" id="PTHR30535:SF34">
    <property type="entry name" value="MOLYBDATE-BINDING PROTEIN MOLA"/>
    <property type="match status" value="1"/>
</dbReference>
<dbReference type="InterPro" id="IPR054828">
    <property type="entry name" value="Vit_B12_bind_prot"/>
</dbReference>
<dbReference type="EMBL" id="JANFYT010000013">
    <property type="protein sequence ID" value="MCQ4814304.1"/>
    <property type="molecule type" value="Genomic_DNA"/>
</dbReference>
<keyword evidence="3" id="KW-0675">Receptor</keyword>
<keyword evidence="1" id="KW-0732">Signal</keyword>
<dbReference type="RefSeq" id="WP_051485093.1">
    <property type="nucleotide sequence ID" value="NZ_DBEWVB010000157.1"/>
</dbReference>
<dbReference type="GO" id="GO:0071281">
    <property type="term" value="P:cellular response to iron ion"/>
    <property type="evidence" value="ECO:0007669"/>
    <property type="project" value="TreeGrafter"/>
</dbReference>
<dbReference type="PROSITE" id="PS50983">
    <property type="entry name" value="FE_B12_PBP"/>
    <property type="match status" value="1"/>
</dbReference>
<keyword evidence="4" id="KW-1185">Reference proteome</keyword>
<accession>A0AAW5K8F2</accession>
<protein>
    <submittedName>
        <fullName evidence="3">Helical backbone metal receptor</fullName>
    </submittedName>
</protein>
<dbReference type="InterPro" id="IPR002491">
    <property type="entry name" value="ABC_transptr_periplasmic_BD"/>
</dbReference>
<dbReference type="GeneID" id="95757327"/>
<evidence type="ECO:0000259" key="2">
    <source>
        <dbReference type="PROSITE" id="PS50983"/>
    </source>
</evidence>
<sequence length="302" mass="33081">MKAAAFFRLSLIISLILTIAPGAEAFPKRIVSLTPVGTEILFALGQGDNVIGVTNFCDYPPEALKKPKIGGYAEVNFETLLSKKADLLVLQDMHLQFRDDLKKLKIPYVVVRQESIADIYGSIAELGRICGAQKKASELTAKMKTEIEAIVSRVKGLQAPSVLLCVSRELSEKRISVFYAAGTKTFYNELITLAGGKNVLSGEKSGSPYPKISQEGLAAINPEVLIDLVGERTFYHSMEHIDLDKVFDEKNLRGQWLAGAKVKAVRGGRVTVLDGTVYLRPGPRLPVILKAFAKAVHPEVKW</sequence>
<comment type="caution">
    <text evidence="3">The sequence shown here is derived from an EMBL/GenBank/DDBJ whole genome shotgun (WGS) entry which is preliminary data.</text>
</comment>
<proteinExistence type="predicted"/>
<dbReference type="Gene3D" id="3.40.50.1980">
    <property type="entry name" value="Nitrogenase molybdenum iron protein domain"/>
    <property type="match status" value="2"/>
</dbReference>
<reference evidence="3 4" key="1">
    <citation type="submission" date="2022-06" db="EMBL/GenBank/DDBJ databases">
        <title>Isolation of gut microbiota from human fecal samples.</title>
        <authorList>
            <person name="Pamer E.G."/>
            <person name="Barat B."/>
            <person name="Waligurski E."/>
            <person name="Medina S."/>
            <person name="Paddock L."/>
            <person name="Mostad J."/>
        </authorList>
    </citation>
    <scope>NUCLEOTIDE SEQUENCE [LARGE SCALE GENOMIC DNA]</scope>
    <source>
        <strain evidence="3 4">DFI.9.90</strain>
    </source>
</reference>
<dbReference type="Proteomes" id="UP001205919">
    <property type="component" value="Unassembled WGS sequence"/>
</dbReference>
<evidence type="ECO:0000313" key="3">
    <source>
        <dbReference type="EMBL" id="MCQ4814304.1"/>
    </source>
</evidence>
<organism evidence="3 4">
    <name type="scientific">Cloacibacillus evryensis</name>
    <dbReference type="NCBI Taxonomy" id="508460"/>
    <lineage>
        <taxon>Bacteria</taxon>
        <taxon>Thermotogati</taxon>
        <taxon>Synergistota</taxon>
        <taxon>Synergistia</taxon>
        <taxon>Synergistales</taxon>
        <taxon>Synergistaceae</taxon>
        <taxon>Cloacibacillus</taxon>
    </lineage>
</organism>
<dbReference type="Pfam" id="PF01497">
    <property type="entry name" value="Peripla_BP_2"/>
    <property type="match status" value="1"/>
</dbReference>
<evidence type="ECO:0000256" key="1">
    <source>
        <dbReference type="ARBA" id="ARBA00022729"/>
    </source>
</evidence>
<feature type="domain" description="Fe/B12 periplasmic-binding" evidence="2">
    <location>
        <begin position="29"/>
        <end position="300"/>
    </location>
</feature>
<dbReference type="SUPFAM" id="SSF53807">
    <property type="entry name" value="Helical backbone' metal receptor"/>
    <property type="match status" value="1"/>
</dbReference>
<dbReference type="PANTHER" id="PTHR30535">
    <property type="entry name" value="VITAMIN B12-BINDING PROTEIN"/>
    <property type="match status" value="1"/>
</dbReference>
<dbReference type="AlphaFoldDB" id="A0AAW5K8F2"/>
<gene>
    <name evidence="3" type="ORF">NE630_07650</name>
</gene>
<name>A0AAW5K8F2_9BACT</name>
<dbReference type="NCBIfam" id="NF038402">
    <property type="entry name" value="TroA_like"/>
    <property type="match status" value="1"/>
</dbReference>